<feature type="compositionally biased region" description="Low complexity" evidence="4">
    <location>
        <begin position="252"/>
        <end position="289"/>
    </location>
</feature>
<comment type="subcellular location">
    <subcellularLocation>
        <location evidence="1">Nucleus</location>
    </subcellularLocation>
</comment>
<feature type="compositionally biased region" description="Polar residues" evidence="4">
    <location>
        <begin position="302"/>
        <end position="315"/>
    </location>
</feature>
<feature type="compositionally biased region" description="Basic residues" evidence="4">
    <location>
        <begin position="57"/>
        <end position="67"/>
    </location>
</feature>
<comment type="caution">
    <text evidence="6">The sequence shown here is derived from an EMBL/GenBank/DDBJ whole genome shotgun (WGS) entry which is preliminary data.</text>
</comment>
<keyword evidence="2" id="KW-0539">Nucleus</keyword>
<dbReference type="Proteomes" id="UP001365128">
    <property type="component" value="Unassembled WGS sequence"/>
</dbReference>
<feature type="compositionally biased region" description="Low complexity" evidence="4">
    <location>
        <begin position="44"/>
        <end position="56"/>
    </location>
</feature>
<organism evidence="6 7">
    <name type="scientific">Phyllosticta citricarpa</name>
    <dbReference type="NCBI Taxonomy" id="55181"/>
    <lineage>
        <taxon>Eukaryota</taxon>
        <taxon>Fungi</taxon>
        <taxon>Dikarya</taxon>
        <taxon>Ascomycota</taxon>
        <taxon>Pezizomycotina</taxon>
        <taxon>Dothideomycetes</taxon>
        <taxon>Dothideomycetes incertae sedis</taxon>
        <taxon>Botryosphaeriales</taxon>
        <taxon>Phyllostictaceae</taxon>
        <taxon>Phyllosticta</taxon>
    </lineage>
</organism>
<dbReference type="PANTHER" id="PTHR40621:SF9">
    <property type="entry name" value="MEAB PROTEIN"/>
    <property type="match status" value="1"/>
</dbReference>
<evidence type="ECO:0000256" key="4">
    <source>
        <dbReference type="SAM" id="MobiDB-lite"/>
    </source>
</evidence>
<dbReference type="InterPro" id="IPR004827">
    <property type="entry name" value="bZIP"/>
</dbReference>
<accession>A0ABR1MBP6</accession>
<evidence type="ECO:0000259" key="5">
    <source>
        <dbReference type="PROSITE" id="PS00036"/>
    </source>
</evidence>
<feature type="compositionally biased region" description="Polar residues" evidence="4">
    <location>
        <begin position="384"/>
        <end position="416"/>
    </location>
</feature>
<dbReference type="SMART" id="SM00338">
    <property type="entry name" value="BRLZ"/>
    <property type="match status" value="1"/>
</dbReference>
<dbReference type="InterPro" id="IPR046347">
    <property type="entry name" value="bZIP_sf"/>
</dbReference>
<feature type="region of interest" description="Disordered" evidence="4">
    <location>
        <begin position="170"/>
        <end position="191"/>
    </location>
</feature>
<keyword evidence="3" id="KW-0175">Coiled coil</keyword>
<proteinExistence type="predicted"/>
<feature type="compositionally biased region" description="Polar residues" evidence="4">
    <location>
        <begin position="331"/>
        <end position="341"/>
    </location>
</feature>
<evidence type="ECO:0000313" key="7">
    <source>
        <dbReference type="Proteomes" id="UP001365128"/>
    </source>
</evidence>
<evidence type="ECO:0000256" key="1">
    <source>
        <dbReference type="ARBA" id="ARBA00004123"/>
    </source>
</evidence>
<feature type="region of interest" description="Disordered" evidence="4">
    <location>
        <begin position="223"/>
        <end position="341"/>
    </location>
</feature>
<feature type="coiled-coil region" evidence="3">
    <location>
        <begin position="113"/>
        <end position="140"/>
    </location>
</feature>
<protein>
    <recommendedName>
        <fullName evidence="5">BZIP domain-containing protein</fullName>
    </recommendedName>
</protein>
<dbReference type="CDD" id="cd14688">
    <property type="entry name" value="bZIP_YAP"/>
    <property type="match status" value="1"/>
</dbReference>
<sequence length="466" mass="51426">MGDNDLQAHHSTARDANANEPSKDGSVSSIATSPELEPESYSAQDQPPQQQQQQQQQKRKGGRKPKTMLRPPMPCPQPPLTTKRRKIYATSEERKQRNRQAQAAFRERRTEYIKQLESTIKHHEETLQTLQQNHRSAADECLMLRYKNSLLERILLEKGIDVQAELRAKTGSPHLGPTRMPPPAGSAVQQPPPMQRAIMNRHHQARRSFAAMPQKVDVDAAVQNHSPQSQPTPASHMSSPSTTATKSPNFMPSVSPNVGPVSQPQVQQQQQQTQQQQQIRPQPPRQQYNPLPPPRPPVSTQFNASNGMPNASPVNTPAGGNPMAGGANGASNYYPSPFQSHMDQLGKLTQQEYDAQNDMIDDRDPSEHSAGTAAYPQPFPPQHMRSQSTPQLQAQGSGQLVPQQYTPGQDQYTSPAALQPADAHSGYAMSGNMNQGFDPYDPILDADPFGLSASMHFPTQFSYQTG</sequence>
<feature type="domain" description="BZIP" evidence="5">
    <location>
        <begin position="94"/>
        <end position="108"/>
    </location>
</feature>
<reference evidence="6 7" key="1">
    <citation type="submission" date="2024-04" db="EMBL/GenBank/DDBJ databases">
        <title>Phyllosticta paracitricarpa is synonymous to the EU quarantine fungus P. citricarpa based on phylogenomic analyses.</title>
        <authorList>
            <consortium name="Lawrence Berkeley National Laboratory"/>
            <person name="Van Ingen-Buijs V.A."/>
            <person name="Van Westerhoven A.C."/>
            <person name="Haridas S."/>
            <person name="Skiadas P."/>
            <person name="Martin F."/>
            <person name="Groenewald J.Z."/>
            <person name="Crous P.W."/>
            <person name="Seidl M.F."/>
        </authorList>
    </citation>
    <scope>NUCLEOTIDE SEQUENCE [LARGE SCALE GENOMIC DNA]</scope>
    <source>
        <strain evidence="6 7">CBS 122670</strain>
    </source>
</reference>
<evidence type="ECO:0000256" key="2">
    <source>
        <dbReference type="ARBA" id="ARBA00023242"/>
    </source>
</evidence>
<dbReference type="Gene3D" id="1.20.5.170">
    <property type="match status" value="1"/>
</dbReference>
<dbReference type="InterPro" id="IPR050936">
    <property type="entry name" value="AP-1-like"/>
</dbReference>
<evidence type="ECO:0000256" key="3">
    <source>
        <dbReference type="SAM" id="Coils"/>
    </source>
</evidence>
<dbReference type="PANTHER" id="PTHR40621">
    <property type="entry name" value="TRANSCRIPTION FACTOR KAPC-RELATED"/>
    <property type="match status" value="1"/>
</dbReference>
<feature type="compositionally biased region" description="Polar residues" evidence="4">
    <location>
        <begin position="223"/>
        <end position="250"/>
    </location>
</feature>
<evidence type="ECO:0000313" key="6">
    <source>
        <dbReference type="EMBL" id="KAK7545335.1"/>
    </source>
</evidence>
<keyword evidence="7" id="KW-1185">Reference proteome</keyword>
<feature type="compositionally biased region" description="Pro residues" evidence="4">
    <location>
        <begin position="179"/>
        <end position="191"/>
    </location>
</feature>
<dbReference type="EMBL" id="JBBPDW010000018">
    <property type="protein sequence ID" value="KAK7545335.1"/>
    <property type="molecule type" value="Genomic_DNA"/>
</dbReference>
<dbReference type="SUPFAM" id="SSF57959">
    <property type="entry name" value="Leucine zipper domain"/>
    <property type="match status" value="1"/>
</dbReference>
<feature type="region of interest" description="Disordered" evidence="4">
    <location>
        <begin position="1"/>
        <end position="105"/>
    </location>
</feature>
<name>A0ABR1MBP6_9PEZI</name>
<dbReference type="PROSITE" id="PS00036">
    <property type="entry name" value="BZIP_BASIC"/>
    <property type="match status" value="1"/>
</dbReference>
<feature type="region of interest" description="Disordered" evidence="4">
    <location>
        <begin position="359"/>
        <end position="420"/>
    </location>
</feature>
<gene>
    <name evidence="6" type="ORF">IWX46DRAFT_526519</name>
</gene>